<evidence type="ECO:0000313" key="9">
    <source>
        <dbReference type="EMBL" id="GGN66817.1"/>
    </source>
</evidence>
<keyword evidence="5 7" id="KW-0472">Membrane</keyword>
<feature type="region of interest" description="Disordered" evidence="6">
    <location>
        <begin position="1"/>
        <end position="23"/>
    </location>
</feature>
<evidence type="ECO:0000256" key="5">
    <source>
        <dbReference type="ARBA" id="ARBA00023136"/>
    </source>
</evidence>
<name>A0ABQ2K6W7_9NOCA</name>
<sequence length="543" mass="56908">MSTIPQDPPTSEGPELTKGNDDTGRLDGASRARIFTVLAVIVLFTEIAPMQYTIVSAALQKISPTFPGVGANINWAIIVFGLIGAAASPLIGKMSDVWGKKRMFLICGVLFVIGCVLDATTSNWGIFLLGRCLQATAIATAVIAYGLIRDLMPRKYVPLGLGVTATGLGVSAIAGPLLGGFLVDNYSWRAIFWCLAAFTLVMLPLVYFVVPESKLRVRERIDIVGALLLSGGAALILIYVDKGHDWGWAEPTTLAWVITGVVLLILFVLVETRVAQPIMDMKLLFHPRVALVLAGALFASLQIGVVSYAIAYMSQTPDEATVTAGAQQGILAKVQAATGQPLPAEAVQVTLDPGYTYGSGYTLLEFALRIALLGAVVTMICGALAGVIARRVGARIPLVIALVIFVGSAVAFAVLPHTSTVFLLVNAVFSIGFGFYYAAMPILMVEAVPQEQQGVSLGMLGVMQSMGVAVGLAIVTAFLHANGMTALVSVGGQAQPPAPIPDVFGDRGYELGFWVCGAAAAVALVLAVIMRHGRTPATGGTAH</sequence>
<feature type="transmembrane region" description="Helical" evidence="7">
    <location>
        <begin position="396"/>
        <end position="415"/>
    </location>
</feature>
<feature type="transmembrane region" description="Helical" evidence="7">
    <location>
        <begin position="34"/>
        <end position="52"/>
    </location>
</feature>
<feature type="transmembrane region" description="Helical" evidence="7">
    <location>
        <begin position="511"/>
        <end position="529"/>
    </location>
</feature>
<feature type="transmembrane region" description="Helical" evidence="7">
    <location>
        <begin position="72"/>
        <end position="91"/>
    </location>
</feature>
<dbReference type="Gene3D" id="1.20.1720.10">
    <property type="entry name" value="Multidrug resistance protein D"/>
    <property type="match status" value="1"/>
</dbReference>
<evidence type="ECO:0000259" key="8">
    <source>
        <dbReference type="PROSITE" id="PS50850"/>
    </source>
</evidence>
<dbReference type="PROSITE" id="PS50850">
    <property type="entry name" value="MFS"/>
    <property type="match status" value="1"/>
</dbReference>
<evidence type="ECO:0000256" key="1">
    <source>
        <dbReference type="ARBA" id="ARBA00004651"/>
    </source>
</evidence>
<feature type="transmembrane region" description="Helical" evidence="7">
    <location>
        <begin position="103"/>
        <end position="120"/>
    </location>
</feature>
<feature type="domain" description="Major facilitator superfamily (MFS) profile" evidence="8">
    <location>
        <begin position="37"/>
        <end position="535"/>
    </location>
</feature>
<evidence type="ECO:0000256" key="3">
    <source>
        <dbReference type="ARBA" id="ARBA00022692"/>
    </source>
</evidence>
<feature type="transmembrane region" description="Helical" evidence="7">
    <location>
        <begin position="126"/>
        <end position="147"/>
    </location>
</feature>
<dbReference type="Proteomes" id="UP000658127">
    <property type="component" value="Unassembled WGS sequence"/>
</dbReference>
<dbReference type="InterPro" id="IPR020846">
    <property type="entry name" value="MFS_dom"/>
</dbReference>
<comment type="subcellular location">
    <subcellularLocation>
        <location evidence="1">Cell membrane</location>
        <topology evidence="1">Multi-pass membrane protein</topology>
    </subcellularLocation>
</comment>
<feature type="transmembrane region" description="Helical" evidence="7">
    <location>
        <begin position="290"/>
        <end position="311"/>
    </location>
</feature>
<dbReference type="PANTHER" id="PTHR42718:SF9">
    <property type="entry name" value="MAJOR FACILITATOR SUPERFAMILY MULTIDRUG TRANSPORTER MFSC"/>
    <property type="match status" value="1"/>
</dbReference>
<evidence type="ECO:0000313" key="10">
    <source>
        <dbReference type="Proteomes" id="UP000658127"/>
    </source>
</evidence>
<evidence type="ECO:0000256" key="4">
    <source>
        <dbReference type="ARBA" id="ARBA00022989"/>
    </source>
</evidence>
<dbReference type="RefSeq" id="WP_189022797.1">
    <property type="nucleotide sequence ID" value="NZ_BMNE01000001.1"/>
</dbReference>
<evidence type="ECO:0000256" key="2">
    <source>
        <dbReference type="ARBA" id="ARBA00022448"/>
    </source>
</evidence>
<keyword evidence="10" id="KW-1185">Reference proteome</keyword>
<keyword evidence="3 7" id="KW-0812">Transmembrane</keyword>
<keyword evidence="4 7" id="KW-1133">Transmembrane helix</keyword>
<organism evidence="9 10">
    <name type="scientific">Nocardia rhizosphaerihabitans</name>
    <dbReference type="NCBI Taxonomy" id="1691570"/>
    <lineage>
        <taxon>Bacteria</taxon>
        <taxon>Bacillati</taxon>
        <taxon>Actinomycetota</taxon>
        <taxon>Actinomycetes</taxon>
        <taxon>Mycobacteriales</taxon>
        <taxon>Nocardiaceae</taxon>
        <taxon>Nocardia</taxon>
    </lineage>
</organism>
<dbReference type="EMBL" id="BMNE01000001">
    <property type="protein sequence ID" value="GGN66817.1"/>
    <property type="molecule type" value="Genomic_DNA"/>
</dbReference>
<protein>
    <recommendedName>
        <fullName evidence="8">Major facilitator superfamily (MFS) profile domain-containing protein</fullName>
    </recommendedName>
</protein>
<accession>A0ABQ2K6W7</accession>
<proteinExistence type="predicted"/>
<evidence type="ECO:0000256" key="6">
    <source>
        <dbReference type="SAM" id="MobiDB-lite"/>
    </source>
</evidence>
<feature type="transmembrane region" description="Helical" evidence="7">
    <location>
        <begin position="421"/>
        <end position="445"/>
    </location>
</feature>
<evidence type="ECO:0000256" key="7">
    <source>
        <dbReference type="SAM" id="Phobius"/>
    </source>
</evidence>
<keyword evidence="2" id="KW-0813">Transport</keyword>
<feature type="transmembrane region" description="Helical" evidence="7">
    <location>
        <begin position="252"/>
        <end position="270"/>
    </location>
</feature>
<feature type="transmembrane region" description="Helical" evidence="7">
    <location>
        <begin position="221"/>
        <end position="240"/>
    </location>
</feature>
<feature type="transmembrane region" description="Helical" evidence="7">
    <location>
        <begin position="190"/>
        <end position="209"/>
    </location>
</feature>
<dbReference type="SUPFAM" id="SSF103473">
    <property type="entry name" value="MFS general substrate transporter"/>
    <property type="match status" value="2"/>
</dbReference>
<feature type="transmembrane region" description="Helical" evidence="7">
    <location>
        <begin position="159"/>
        <end position="178"/>
    </location>
</feature>
<gene>
    <name evidence="9" type="ORF">GCM10011610_02180</name>
</gene>
<comment type="caution">
    <text evidence="9">The sequence shown here is derived from an EMBL/GenBank/DDBJ whole genome shotgun (WGS) entry which is preliminary data.</text>
</comment>
<dbReference type="Pfam" id="PF07690">
    <property type="entry name" value="MFS_1"/>
    <property type="match status" value="1"/>
</dbReference>
<reference evidence="10" key="1">
    <citation type="journal article" date="2019" name="Int. J. Syst. Evol. Microbiol.">
        <title>The Global Catalogue of Microorganisms (GCM) 10K type strain sequencing project: providing services to taxonomists for standard genome sequencing and annotation.</title>
        <authorList>
            <consortium name="The Broad Institute Genomics Platform"/>
            <consortium name="The Broad Institute Genome Sequencing Center for Infectious Disease"/>
            <person name="Wu L."/>
            <person name="Ma J."/>
        </authorList>
    </citation>
    <scope>NUCLEOTIDE SEQUENCE [LARGE SCALE GENOMIC DNA]</scope>
    <source>
        <strain evidence="10">CGMCC 4.7329</strain>
    </source>
</reference>
<dbReference type="Gene3D" id="1.20.1250.20">
    <property type="entry name" value="MFS general substrate transporter like domains"/>
    <property type="match status" value="1"/>
</dbReference>
<dbReference type="InterPro" id="IPR011701">
    <property type="entry name" value="MFS"/>
</dbReference>
<feature type="transmembrane region" description="Helical" evidence="7">
    <location>
        <begin position="457"/>
        <end position="479"/>
    </location>
</feature>
<feature type="transmembrane region" description="Helical" evidence="7">
    <location>
        <begin position="366"/>
        <end position="389"/>
    </location>
</feature>
<dbReference type="PANTHER" id="PTHR42718">
    <property type="entry name" value="MAJOR FACILITATOR SUPERFAMILY MULTIDRUG TRANSPORTER MFSC"/>
    <property type="match status" value="1"/>
</dbReference>
<dbReference type="InterPro" id="IPR036259">
    <property type="entry name" value="MFS_trans_sf"/>
</dbReference>